<comment type="domain">
    <text evidence="5">The PRC barrel domain binds ribosomal protein uS19.</text>
</comment>
<dbReference type="Gene3D" id="2.30.30.240">
    <property type="entry name" value="PRC-barrel domain"/>
    <property type="match status" value="1"/>
</dbReference>
<dbReference type="InterPro" id="IPR011033">
    <property type="entry name" value="PRC_barrel-like_sf"/>
</dbReference>
<reference evidence="9" key="1">
    <citation type="journal article" date="2019" name="Int. J. Syst. Evol. Microbiol.">
        <title>The Global Catalogue of Microorganisms (GCM) 10K type strain sequencing project: providing services to taxonomists for standard genome sequencing and annotation.</title>
        <authorList>
            <consortium name="The Broad Institute Genomics Platform"/>
            <consortium name="The Broad Institute Genome Sequencing Center for Infectious Disease"/>
            <person name="Wu L."/>
            <person name="Ma J."/>
        </authorList>
    </citation>
    <scope>NUCLEOTIDE SEQUENCE [LARGE SCALE GENOMIC DNA]</scope>
    <source>
        <strain evidence="9">KCTC 42281</strain>
    </source>
</reference>
<feature type="domain" description="Ribosome maturation factor RimM PRC barrel" evidence="7">
    <location>
        <begin position="102"/>
        <end position="168"/>
    </location>
</feature>
<dbReference type="PANTHER" id="PTHR33692:SF1">
    <property type="entry name" value="RIBOSOME MATURATION FACTOR RIMM"/>
    <property type="match status" value="1"/>
</dbReference>
<dbReference type="SUPFAM" id="SSF50346">
    <property type="entry name" value="PRC-barrel domain"/>
    <property type="match status" value="1"/>
</dbReference>
<dbReference type="NCBIfam" id="TIGR02273">
    <property type="entry name" value="16S_RimM"/>
    <property type="match status" value="1"/>
</dbReference>
<evidence type="ECO:0000256" key="4">
    <source>
        <dbReference type="ARBA" id="ARBA00023186"/>
    </source>
</evidence>
<comment type="caution">
    <text evidence="8">The sequence shown here is derived from an EMBL/GenBank/DDBJ whole genome shotgun (WGS) entry which is preliminary data.</text>
</comment>
<comment type="subunit">
    <text evidence="5">Binds ribosomal protein uS19.</text>
</comment>
<keyword evidence="9" id="KW-1185">Reference proteome</keyword>
<dbReference type="PANTHER" id="PTHR33692">
    <property type="entry name" value="RIBOSOME MATURATION FACTOR RIMM"/>
    <property type="match status" value="1"/>
</dbReference>
<dbReference type="Gene3D" id="2.40.30.60">
    <property type="entry name" value="RimM"/>
    <property type="match status" value="1"/>
</dbReference>
<evidence type="ECO:0000259" key="7">
    <source>
        <dbReference type="Pfam" id="PF24986"/>
    </source>
</evidence>
<dbReference type="InterPro" id="IPR056792">
    <property type="entry name" value="PRC_RimM"/>
</dbReference>
<comment type="similarity">
    <text evidence="5">Belongs to the RimM family.</text>
</comment>
<gene>
    <name evidence="5 8" type="primary">rimM</name>
    <name evidence="8" type="ORF">ACFOOL_05175</name>
</gene>
<comment type="subcellular location">
    <subcellularLocation>
        <location evidence="5">Cytoplasm</location>
    </subcellularLocation>
</comment>
<keyword evidence="3 5" id="KW-0698">rRNA processing</keyword>
<evidence type="ECO:0000256" key="2">
    <source>
        <dbReference type="ARBA" id="ARBA00022517"/>
    </source>
</evidence>
<organism evidence="8 9">
    <name type="scientific">Devosia honganensis</name>
    <dbReference type="NCBI Taxonomy" id="1610527"/>
    <lineage>
        <taxon>Bacteria</taxon>
        <taxon>Pseudomonadati</taxon>
        <taxon>Pseudomonadota</taxon>
        <taxon>Alphaproteobacteria</taxon>
        <taxon>Hyphomicrobiales</taxon>
        <taxon>Devosiaceae</taxon>
        <taxon>Devosia</taxon>
    </lineage>
</organism>
<dbReference type="HAMAP" id="MF_00014">
    <property type="entry name" value="Ribosome_mat_RimM"/>
    <property type="match status" value="1"/>
</dbReference>
<dbReference type="SUPFAM" id="SSF50447">
    <property type="entry name" value="Translation proteins"/>
    <property type="match status" value="1"/>
</dbReference>
<dbReference type="InterPro" id="IPR002676">
    <property type="entry name" value="RimM_N"/>
</dbReference>
<evidence type="ECO:0000256" key="3">
    <source>
        <dbReference type="ARBA" id="ARBA00022552"/>
    </source>
</evidence>
<evidence type="ECO:0000259" key="6">
    <source>
        <dbReference type="Pfam" id="PF01782"/>
    </source>
</evidence>
<accession>A0ABV7WZ56</accession>
<dbReference type="RefSeq" id="WP_380095499.1">
    <property type="nucleotide sequence ID" value="NZ_JBHRYD010000001.1"/>
</dbReference>
<evidence type="ECO:0000313" key="9">
    <source>
        <dbReference type="Proteomes" id="UP001595613"/>
    </source>
</evidence>
<dbReference type="Pfam" id="PF01782">
    <property type="entry name" value="RimM"/>
    <property type="match status" value="1"/>
</dbReference>
<keyword evidence="2 5" id="KW-0690">Ribosome biogenesis</keyword>
<dbReference type="Pfam" id="PF24986">
    <property type="entry name" value="PRC_RimM"/>
    <property type="match status" value="1"/>
</dbReference>
<name>A0ABV7WZ56_9HYPH</name>
<keyword evidence="1 5" id="KW-0963">Cytoplasm</keyword>
<proteinExistence type="inferred from homology"/>
<dbReference type="Proteomes" id="UP001595613">
    <property type="component" value="Unassembled WGS sequence"/>
</dbReference>
<dbReference type="EMBL" id="JBHRYD010000001">
    <property type="protein sequence ID" value="MFC3704144.1"/>
    <property type="molecule type" value="Genomic_DNA"/>
</dbReference>
<dbReference type="InterPro" id="IPR036976">
    <property type="entry name" value="RimM_N_sf"/>
</dbReference>
<dbReference type="InterPro" id="IPR011961">
    <property type="entry name" value="RimM"/>
</dbReference>
<evidence type="ECO:0000256" key="1">
    <source>
        <dbReference type="ARBA" id="ARBA00022490"/>
    </source>
</evidence>
<comment type="function">
    <text evidence="5">An accessory protein needed during the final step in the assembly of 30S ribosomal subunit, possibly for assembly of the head region. Essential for efficient processing of 16S rRNA. May be needed both before and after RbfA during the maturation of 16S rRNA. It has affinity for free ribosomal 30S subunits but not for 70S ribosomes.</text>
</comment>
<dbReference type="InterPro" id="IPR009000">
    <property type="entry name" value="Transl_B-barrel_sf"/>
</dbReference>
<sequence>MADQTNRILLGKIGAAHGIRGEVRLVSHTQDPTAIAAYGPLETDRPGLVITIAAARRSKNVLIARLAGISDRNAAEALNGVSLYIDRDRLPAIEDEDDFYHADLIGLDARLESGVSIGQVIAVPNYGAGDLIEIRDPRSGDTFLLPFTRAVVPAVHIEEGYLVIVPPLETEPGGEERN</sequence>
<feature type="domain" description="RimM N-terminal" evidence="6">
    <location>
        <begin position="10"/>
        <end position="88"/>
    </location>
</feature>
<evidence type="ECO:0000313" key="8">
    <source>
        <dbReference type="EMBL" id="MFC3704144.1"/>
    </source>
</evidence>
<protein>
    <recommendedName>
        <fullName evidence="5">Ribosome maturation factor RimM</fullName>
    </recommendedName>
</protein>
<evidence type="ECO:0000256" key="5">
    <source>
        <dbReference type="HAMAP-Rule" id="MF_00014"/>
    </source>
</evidence>
<keyword evidence="4 5" id="KW-0143">Chaperone</keyword>